<name>A0A1H0TG49_HALAD</name>
<dbReference type="InterPro" id="IPR013766">
    <property type="entry name" value="Thioredoxin_domain"/>
</dbReference>
<gene>
    <name evidence="5" type="ORF">SAMN05421677_12121</name>
</gene>
<evidence type="ECO:0000313" key="5">
    <source>
        <dbReference type="EMBL" id="SDP52578.1"/>
    </source>
</evidence>
<dbReference type="OrthoDB" id="32134at2"/>
<dbReference type="STRING" id="240303.SAMN05421677_12121"/>
<dbReference type="RefSeq" id="WP_089654218.1">
    <property type="nucleotide sequence ID" value="NZ_FNIZ01000021.1"/>
</dbReference>
<evidence type="ECO:0000256" key="1">
    <source>
        <dbReference type="ARBA" id="ARBA00008987"/>
    </source>
</evidence>
<sequence>MKKGMIIFASALVVLVVVLVFVVNYQNSEKTADNPYGKEDLHQATIDQLDDPNYQNQIQPDALEEEIQSGEPTTVYFYDPTCVHCQRTTPRMMPIVKEYDLDVKKMNVKEFESQWNKYGIEGTPTLIHFENGEEQARISGEQSVRDLDDFFQQEVMDSEPEKQEE</sequence>
<dbReference type="CDD" id="cd02947">
    <property type="entry name" value="TRX_family"/>
    <property type="match status" value="1"/>
</dbReference>
<proteinExistence type="inferred from homology"/>
<accession>A0A1H0TG49</accession>
<dbReference type="PROSITE" id="PS51352">
    <property type="entry name" value="THIOREDOXIN_2"/>
    <property type="match status" value="1"/>
</dbReference>
<dbReference type="PANTHER" id="PTHR45663:SF11">
    <property type="entry name" value="GEO12009P1"/>
    <property type="match status" value="1"/>
</dbReference>
<dbReference type="PANTHER" id="PTHR45663">
    <property type="entry name" value="GEO12009P1"/>
    <property type="match status" value="1"/>
</dbReference>
<keyword evidence="6" id="KW-1185">Reference proteome</keyword>
<keyword evidence="2" id="KW-1015">Disulfide bond</keyword>
<dbReference type="GO" id="GO:0045454">
    <property type="term" value="P:cell redox homeostasis"/>
    <property type="evidence" value="ECO:0007669"/>
    <property type="project" value="TreeGrafter"/>
</dbReference>
<dbReference type="Gene3D" id="3.40.30.10">
    <property type="entry name" value="Glutaredoxin"/>
    <property type="match status" value="1"/>
</dbReference>
<dbReference type="AlphaFoldDB" id="A0A1H0TG49"/>
<dbReference type="GO" id="GO:0016853">
    <property type="term" value="F:isomerase activity"/>
    <property type="evidence" value="ECO:0007669"/>
    <property type="project" value="UniProtKB-KW"/>
</dbReference>
<dbReference type="InterPro" id="IPR036249">
    <property type="entry name" value="Thioredoxin-like_sf"/>
</dbReference>
<evidence type="ECO:0000256" key="2">
    <source>
        <dbReference type="ARBA" id="ARBA00023157"/>
    </source>
</evidence>
<keyword evidence="3" id="KW-0676">Redox-active center</keyword>
<keyword evidence="5" id="KW-0413">Isomerase</keyword>
<organism evidence="5 6">
    <name type="scientific">Halobacillus aidingensis</name>
    <dbReference type="NCBI Taxonomy" id="240303"/>
    <lineage>
        <taxon>Bacteria</taxon>
        <taxon>Bacillati</taxon>
        <taxon>Bacillota</taxon>
        <taxon>Bacilli</taxon>
        <taxon>Bacillales</taxon>
        <taxon>Bacillaceae</taxon>
        <taxon>Halobacillus</taxon>
    </lineage>
</organism>
<evidence type="ECO:0000313" key="6">
    <source>
        <dbReference type="Proteomes" id="UP000198860"/>
    </source>
</evidence>
<evidence type="ECO:0000256" key="3">
    <source>
        <dbReference type="ARBA" id="ARBA00023284"/>
    </source>
</evidence>
<dbReference type="GO" id="GO:0015035">
    <property type="term" value="F:protein-disulfide reductase activity"/>
    <property type="evidence" value="ECO:0007669"/>
    <property type="project" value="TreeGrafter"/>
</dbReference>
<comment type="similarity">
    <text evidence="1">Belongs to the thioredoxin family.</text>
</comment>
<protein>
    <submittedName>
        <fullName evidence="5">Thiol-disulfide isomerase or thioredoxin</fullName>
    </submittedName>
</protein>
<dbReference type="Proteomes" id="UP000198860">
    <property type="component" value="Unassembled WGS sequence"/>
</dbReference>
<feature type="domain" description="Thioredoxin" evidence="4">
    <location>
        <begin position="40"/>
        <end position="161"/>
    </location>
</feature>
<dbReference type="Pfam" id="PF00085">
    <property type="entry name" value="Thioredoxin"/>
    <property type="match status" value="1"/>
</dbReference>
<dbReference type="GO" id="GO:0005829">
    <property type="term" value="C:cytosol"/>
    <property type="evidence" value="ECO:0007669"/>
    <property type="project" value="TreeGrafter"/>
</dbReference>
<evidence type="ECO:0000259" key="4">
    <source>
        <dbReference type="PROSITE" id="PS51352"/>
    </source>
</evidence>
<dbReference type="EMBL" id="FNIZ01000021">
    <property type="protein sequence ID" value="SDP52578.1"/>
    <property type="molecule type" value="Genomic_DNA"/>
</dbReference>
<reference evidence="6" key="1">
    <citation type="submission" date="2016-10" db="EMBL/GenBank/DDBJ databases">
        <authorList>
            <person name="Varghese N."/>
            <person name="Submissions S."/>
        </authorList>
    </citation>
    <scope>NUCLEOTIDE SEQUENCE [LARGE SCALE GENOMIC DNA]</scope>
    <source>
        <strain evidence="6">CGMCC 1.3703</strain>
    </source>
</reference>
<dbReference type="SUPFAM" id="SSF52833">
    <property type="entry name" value="Thioredoxin-like"/>
    <property type="match status" value="1"/>
</dbReference>